<dbReference type="SUPFAM" id="SSF46689">
    <property type="entry name" value="Homeodomain-like"/>
    <property type="match status" value="1"/>
</dbReference>
<dbReference type="InterPro" id="IPR009057">
    <property type="entry name" value="Homeodomain-like_sf"/>
</dbReference>
<dbReference type="InterPro" id="IPR017970">
    <property type="entry name" value="Homeobox_CS"/>
</dbReference>
<name>A0ABD2IEU8_HETSC</name>
<keyword evidence="11" id="KW-1185">Reference proteome</keyword>
<comment type="similarity">
    <text evidence="2">Belongs to the paired homeobox family. Bicoid subfamily.</text>
</comment>
<dbReference type="Proteomes" id="UP001620645">
    <property type="component" value="Unassembled WGS sequence"/>
</dbReference>
<dbReference type="AlphaFoldDB" id="A0ABD2IEU8"/>
<evidence type="ECO:0000259" key="9">
    <source>
        <dbReference type="PROSITE" id="PS50071"/>
    </source>
</evidence>
<dbReference type="InterPro" id="IPR051440">
    <property type="entry name" value="Goosecoid-like_HB"/>
</dbReference>
<evidence type="ECO:0000313" key="11">
    <source>
        <dbReference type="Proteomes" id="UP001620645"/>
    </source>
</evidence>
<dbReference type="SMART" id="SM00389">
    <property type="entry name" value="HOX"/>
    <property type="match status" value="1"/>
</dbReference>
<evidence type="ECO:0000256" key="7">
    <source>
        <dbReference type="RuleBase" id="RU000682"/>
    </source>
</evidence>
<feature type="compositionally biased region" description="Low complexity" evidence="8">
    <location>
        <begin position="253"/>
        <end position="264"/>
    </location>
</feature>
<proteinExistence type="inferred from homology"/>
<comment type="caution">
    <text evidence="10">The sequence shown here is derived from an EMBL/GenBank/DDBJ whole genome shotgun (WGS) entry which is preliminary data.</text>
</comment>
<dbReference type="Gene3D" id="1.10.10.60">
    <property type="entry name" value="Homeodomain-like"/>
    <property type="match status" value="1"/>
</dbReference>
<feature type="domain" description="Homeobox" evidence="9">
    <location>
        <begin position="285"/>
        <end position="345"/>
    </location>
</feature>
<dbReference type="PANTHER" id="PTHR46643">
    <property type="entry name" value="HOMEOBOX PROTEIN GOOSECOID-RELATED"/>
    <property type="match status" value="1"/>
</dbReference>
<feature type="region of interest" description="Disordered" evidence="8">
    <location>
        <begin position="340"/>
        <end position="397"/>
    </location>
</feature>
<feature type="compositionally biased region" description="Polar residues" evidence="8">
    <location>
        <begin position="82"/>
        <end position="91"/>
    </location>
</feature>
<comment type="subcellular location">
    <subcellularLocation>
        <location evidence="1 6 7">Nucleus</location>
    </subcellularLocation>
</comment>
<evidence type="ECO:0000256" key="1">
    <source>
        <dbReference type="ARBA" id="ARBA00004123"/>
    </source>
</evidence>
<evidence type="ECO:0000256" key="2">
    <source>
        <dbReference type="ARBA" id="ARBA00006503"/>
    </source>
</evidence>
<feature type="region of interest" description="Disordered" evidence="8">
    <location>
        <begin position="82"/>
        <end position="173"/>
    </location>
</feature>
<feature type="compositionally biased region" description="Acidic residues" evidence="8">
    <location>
        <begin position="379"/>
        <end position="389"/>
    </location>
</feature>
<reference evidence="10 11" key="1">
    <citation type="submission" date="2024-10" db="EMBL/GenBank/DDBJ databases">
        <authorList>
            <person name="Kim D."/>
        </authorList>
    </citation>
    <scope>NUCLEOTIDE SEQUENCE [LARGE SCALE GENOMIC DNA]</scope>
    <source>
        <strain evidence="10">Taebaek</strain>
    </source>
</reference>
<evidence type="ECO:0000256" key="3">
    <source>
        <dbReference type="ARBA" id="ARBA00023125"/>
    </source>
</evidence>
<protein>
    <recommendedName>
        <fullName evidence="9">Homeobox domain-containing protein</fullName>
    </recommendedName>
</protein>
<feature type="DNA-binding region" description="Homeobox" evidence="6">
    <location>
        <begin position="287"/>
        <end position="346"/>
    </location>
</feature>
<feature type="compositionally biased region" description="Basic and acidic residues" evidence="8">
    <location>
        <begin position="159"/>
        <end position="172"/>
    </location>
</feature>
<evidence type="ECO:0000256" key="6">
    <source>
        <dbReference type="PROSITE-ProRule" id="PRU00108"/>
    </source>
</evidence>
<accession>A0ABD2IEU8</accession>
<dbReference type="GO" id="GO:0003677">
    <property type="term" value="F:DNA binding"/>
    <property type="evidence" value="ECO:0007669"/>
    <property type="project" value="UniProtKB-UniRule"/>
</dbReference>
<feature type="region of interest" description="Disordered" evidence="8">
    <location>
        <begin position="16"/>
        <end position="35"/>
    </location>
</feature>
<gene>
    <name evidence="10" type="ORF">niasHS_011599</name>
</gene>
<dbReference type="InterPro" id="IPR001356">
    <property type="entry name" value="HD"/>
</dbReference>
<feature type="compositionally biased region" description="Low complexity" evidence="8">
    <location>
        <begin position="92"/>
        <end position="130"/>
    </location>
</feature>
<dbReference type="GO" id="GO:0005634">
    <property type="term" value="C:nucleus"/>
    <property type="evidence" value="ECO:0007669"/>
    <property type="project" value="UniProtKB-SubCell"/>
</dbReference>
<dbReference type="PANTHER" id="PTHR46643:SF1">
    <property type="entry name" value="HOMEOBOX PROTEIN GOOSECOID-2"/>
    <property type="match status" value="1"/>
</dbReference>
<dbReference type="Pfam" id="PF00046">
    <property type="entry name" value="Homeodomain"/>
    <property type="match status" value="1"/>
</dbReference>
<keyword evidence="3 6" id="KW-0238">DNA-binding</keyword>
<keyword evidence="4 6" id="KW-0371">Homeobox</keyword>
<feature type="region of interest" description="Disordered" evidence="8">
    <location>
        <begin position="244"/>
        <end position="264"/>
    </location>
</feature>
<evidence type="ECO:0000256" key="5">
    <source>
        <dbReference type="ARBA" id="ARBA00023242"/>
    </source>
</evidence>
<evidence type="ECO:0000313" key="10">
    <source>
        <dbReference type="EMBL" id="KAL3077796.1"/>
    </source>
</evidence>
<evidence type="ECO:0000256" key="4">
    <source>
        <dbReference type="ARBA" id="ARBA00023155"/>
    </source>
</evidence>
<organism evidence="10 11">
    <name type="scientific">Heterodera schachtii</name>
    <name type="common">Sugarbeet cyst nematode worm</name>
    <name type="synonym">Tylenchus schachtii</name>
    <dbReference type="NCBI Taxonomy" id="97005"/>
    <lineage>
        <taxon>Eukaryota</taxon>
        <taxon>Metazoa</taxon>
        <taxon>Ecdysozoa</taxon>
        <taxon>Nematoda</taxon>
        <taxon>Chromadorea</taxon>
        <taxon>Rhabditida</taxon>
        <taxon>Tylenchina</taxon>
        <taxon>Tylenchomorpha</taxon>
        <taxon>Tylenchoidea</taxon>
        <taxon>Heteroderidae</taxon>
        <taxon>Heteroderinae</taxon>
        <taxon>Heterodera</taxon>
    </lineage>
</organism>
<dbReference type="EMBL" id="JBICCN010000320">
    <property type="protein sequence ID" value="KAL3077796.1"/>
    <property type="molecule type" value="Genomic_DNA"/>
</dbReference>
<dbReference type="PROSITE" id="PS50071">
    <property type="entry name" value="HOMEOBOX_2"/>
    <property type="match status" value="1"/>
</dbReference>
<dbReference type="PROSITE" id="PS00027">
    <property type="entry name" value="HOMEOBOX_1"/>
    <property type="match status" value="1"/>
</dbReference>
<keyword evidence="5 6" id="KW-0539">Nucleus</keyword>
<sequence>MKISSLASNFSIENLLSKPRTSPTPPPNASDTAPPIVPMPMFLPFPAAMPTPETVPAATIFPAPSSMLWPVHGWQFFTPIATSPGTKQNAKTMTPPTSSSSTTTGTAPTSSNDNNHQQQQQKLTAAAAAASEMDSKPGNEQMPKLAPKMPTNPNNANGDDDHHDGHHYHLEKMPSNNSAFSSLKKACTATVATQFYGSHSLPLHSLASFNVPSSSSSSSSSSASAFPINSNAIFGTAMCQSNNNDHSSQQIGTTATTVTTAPPSTPSSAVFNYGIQQLSAMSSGKRKRRHRTIFTEDQLFLMEEAFINSQYPDVQMREHLADKLKLREERVEVWFKNRRAKERKKTREIQNNQQQLNKSQSMCSSRPSSDGTPKNGHSEEEDESGDDSLDTSPMLVPTKRLKVSAECREQPIEHDKMPHLKQQQQQQQQQQHVPVAHPQKIVPMPPHPQQMSPMAPQQYHQQQQPFFDFAKCFGTFGTAPGLAVTADPMLMHQQHLALAHSLGVAAAAGGAGGAFMQQMPAAMMAEQLLAFHHHSMISRQ</sequence>
<feature type="compositionally biased region" description="Polar residues" evidence="8">
    <location>
        <begin position="358"/>
        <end position="372"/>
    </location>
</feature>
<evidence type="ECO:0000256" key="8">
    <source>
        <dbReference type="SAM" id="MobiDB-lite"/>
    </source>
</evidence>
<dbReference type="CDD" id="cd00086">
    <property type="entry name" value="homeodomain"/>
    <property type="match status" value="1"/>
</dbReference>